<gene>
    <name evidence="1" type="ORF">XBP1_3010032</name>
</gene>
<protein>
    <submittedName>
        <fullName evidence="1">Uncharacterized protein</fullName>
    </submittedName>
</protein>
<dbReference type="EMBL" id="CBSW010000226">
    <property type="protein sequence ID" value="CDG98383.1"/>
    <property type="molecule type" value="Genomic_DNA"/>
</dbReference>
<comment type="caution">
    <text evidence="1">The sequence shown here is derived from an EMBL/GenBank/DDBJ whole genome shotgun (WGS) entry which is preliminary data.</text>
</comment>
<accession>A0A077NIX4</accession>
<dbReference type="HOGENOM" id="CLU_2686962_0_0_6"/>
<sequence length="74" mass="8860">MKILKKECIFGVTSCDIRMSEKEMAMFLGCLNDILIHHSDEQLNEKIKYRNEDKISWYNDNFLEILNWMKQDSA</sequence>
<proteinExistence type="predicted"/>
<evidence type="ECO:0000313" key="1">
    <source>
        <dbReference type="EMBL" id="CDG98383.1"/>
    </source>
</evidence>
<dbReference type="RefSeq" id="WP_038218808.1">
    <property type="nucleotide sequence ID" value="NZ_CAWLWN010000254.1"/>
</dbReference>
<dbReference type="AlphaFoldDB" id="A0A077NIX4"/>
<name>A0A077NIX4_XENBV</name>
<dbReference type="Proteomes" id="UP000028511">
    <property type="component" value="Unassembled WGS sequence"/>
</dbReference>
<organism evidence="1">
    <name type="scientific">Xenorhabdus bovienii str. puntauvense</name>
    <dbReference type="NCBI Taxonomy" id="1398201"/>
    <lineage>
        <taxon>Bacteria</taxon>
        <taxon>Pseudomonadati</taxon>
        <taxon>Pseudomonadota</taxon>
        <taxon>Gammaproteobacteria</taxon>
        <taxon>Enterobacterales</taxon>
        <taxon>Morganellaceae</taxon>
        <taxon>Xenorhabdus</taxon>
    </lineage>
</organism>
<reference evidence="1" key="1">
    <citation type="submission" date="2013-07" db="EMBL/GenBank/DDBJ databases">
        <title>Sub-species coevolution in mutualistic symbiosis.</title>
        <authorList>
            <person name="Murfin K."/>
            <person name="Klassen J."/>
            <person name="Lee M."/>
            <person name="Forst S."/>
            <person name="Stock P."/>
            <person name="Goodrich-Blair H."/>
        </authorList>
    </citation>
    <scope>NUCLEOTIDE SEQUENCE [LARGE SCALE GENOMIC DNA]</scope>
    <source>
        <strain evidence="1">Puntauvense</strain>
    </source>
</reference>